<gene>
    <name evidence="4" type="ORF">LTRI10_LOCUS12297</name>
</gene>
<keyword evidence="2" id="KW-0689">Ribosomal protein</keyword>
<dbReference type="InterPro" id="IPR057268">
    <property type="entry name" value="Ribosomal_L18"/>
</dbReference>
<dbReference type="GO" id="GO:1990904">
    <property type="term" value="C:ribonucleoprotein complex"/>
    <property type="evidence" value="ECO:0007669"/>
    <property type="project" value="UniProtKB-KW"/>
</dbReference>
<dbReference type="PANTHER" id="PTHR12899">
    <property type="entry name" value="39S RIBOSOMAL PROTEIN L18, MITOCHONDRIAL"/>
    <property type="match status" value="1"/>
</dbReference>
<protein>
    <recommendedName>
        <fullName evidence="6">50S ribosomal protein L18, chloroplastic</fullName>
    </recommendedName>
</protein>
<dbReference type="SUPFAM" id="SSF53137">
    <property type="entry name" value="Translational machinery components"/>
    <property type="match status" value="1"/>
</dbReference>
<dbReference type="GO" id="GO:0008097">
    <property type="term" value="F:5S rRNA binding"/>
    <property type="evidence" value="ECO:0007669"/>
    <property type="project" value="TreeGrafter"/>
</dbReference>
<dbReference type="GO" id="GO:0003735">
    <property type="term" value="F:structural constituent of ribosome"/>
    <property type="evidence" value="ECO:0007669"/>
    <property type="project" value="InterPro"/>
</dbReference>
<dbReference type="Proteomes" id="UP001497516">
    <property type="component" value="Chromosome 2"/>
</dbReference>
<sequence length="219" mass="24303">MHVASAVYYHCGYAALLPILACLGIPSLSDYIPEIAMALVVPRPPTLYLRTCSIFGNHFKPSLVVAVPIQMQNFRAMNLVARSRANPARTESAKTLNRRRLKKFNGTPMKPRLSVFCSTKQLYAMLVDDQNKKILFYGSTIQKSIRGDPPCSTIEAAERLGEELIKACVSHSINEVTYDRNGNPPRGEKMEAFEIAISQHGFLPDRSTRTRIPAAATPP</sequence>
<evidence type="ECO:0000256" key="2">
    <source>
        <dbReference type="ARBA" id="ARBA00022980"/>
    </source>
</evidence>
<dbReference type="EMBL" id="OZ034815">
    <property type="protein sequence ID" value="CAL1369963.1"/>
    <property type="molecule type" value="Genomic_DNA"/>
</dbReference>
<evidence type="ECO:0000256" key="3">
    <source>
        <dbReference type="ARBA" id="ARBA00023274"/>
    </source>
</evidence>
<comment type="similarity">
    <text evidence="1">Belongs to the universal ribosomal protein uL18 family.</text>
</comment>
<organism evidence="4 5">
    <name type="scientific">Linum trigynum</name>
    <dbReference type="NCBI Taxonomy" id="586398"/>
    <lineage>
        <taxon>Eukaryota</taxon>
        <taxon>Viridiplantae</taxon>
        <taxon>Streptophyta</taxon>
        <taxon>Embryophyta</taxon>
        <taxon>Tracheophyta</taxon>
        <taxon>Spermatophyta</taxon>
        <taxon>Magnoliopsida</taxon>
        <taxon>eudicotyledons</taxon>
        <taxon>Gunneridae</taxon>
        <taxon>Pentapetalae</taxon>
        <taxon>rosids</taxon>
        <taxon>fabids</taxon>
        <taxon>Malpighiales</taxon>
        <taxon>Linaceae</taxon>
        <taxon>Linum</taxon>
    </lineage>
</organism>
<proteinExistence type="inferred from homology"/>
<dbReference type="GO" id="GO:0005840">
    <property type="term" value="C:ribosome"/>
    <property type="evidence" value="ECO:0007669"/>
    <property type="project" value="UniProtKB-KW"/>
</dbReference>
<evidence type="ECO:0000313" key="4">
    <source>
        <dbReference type="EMBL" id="CAL1369963.1"/>
    </source>
</evidence>
<accession>A0AAV2D930</accession>
<dbReference type="CDD" id="cd00432">
    <property type="entry name" value="Ribosomal_L18_L5e"/>
    <property type="match status" value="1"/>
</dbReference>
<evidence type="ECO:0000313" key="5">
    <source>
        <dbReference type="Proteomes" id="UP001497516"/>
    </source>
</evidence>
<reference evidence="4 5" key="1">
    <citation type="submission" date="2024-04" db="EMBL/GenBank/DDBJ databases">
        <authorList>
            <person name="Fracassetti M."/>
        </authorList>
    </citation>
    <scope>NUCLEOTIDE SEQUENCE [LARGE SCALE GENOMIC DNA]</scope>
</reference>
<dbReference type="GO" id="GO:0006412">
    <property type="term" value="P:translation"/>
    <property type="evidence" value="ECO:0007669"/>
    <property type="project" value="InterPro"/>
</dbReference>
<keyword evidence="5" id="KW-1185">Reference proteome</keyword>
<evidence type="ECO:0000256" key="1">
    <source>
        <dbReference type="ARBA" id="ARBA00007116"/>
    </source>
</evidence>
<dbReference type="Pfam" id="PF00861">
    <property type="entry name" value="Ribosomal_L18p"/>
    <property type="match status" value="1"/>
</dbReference>
<dbReference type="InterPro" id="IPR005484">
    <property type="entry name" value="Ribosomal_uL18_bac/plant/anim"/>
</dbReference>
<evidence type="ECO:0008006" key="6">
    <source>
        <dbReference type="Google" id="ProtNLM"/>
    </source>
</evidence>
<dbReference type="Gene3D" id="3.30.420.100">
    <property type="match status" value="1"/>
</dbReference>
<name>A0AAV2D930_9ROSI</name>
<dbReference type="PANTHER" id="PTHR12899:SF8">
    <property type="entry name" value="RIBOSOMAL L18P_L5E FAMILY PROTEIN"/>
    <property type="match status" value="1"/>
</dbReference>
<dbReference type="AlphaFoldDB" id="A0AAV2D930"/>
<keyword evidence="3" id="KW-0687">Ribonucleoprotein</keyword>